<protein>
    <submittedName>
        <fullName evidence="1">Uncharacterized protein</fullName>
    </submittedName>
</protein>
<sequence length="183" mass="21004">MLGRYFNAKLLARRGVEFQSDKVIVCQWLIFRPPKWSSPVRGKMYLAFVRKTTMTDPSWHVSLKKVTHAFPQDANIPGGSPCWLHERTYPIPKHEDLICTIETDVGETSLVSISGFVEMLDKWYADIHAGFVDPRCTYEHIAECQRRTFATIKGADPDFDPWIKVSLDSLGELSRLLLMKLTM</sequence>
<organism evidence="1 2">
    <name type="scientific">Alectoria fallacina</name>
    <dbReference type="NCBI Taxonomy" id="1903189"/>
    <lineage>
        <taxon>Eukaryota</taxon>
        <taxon>Fungi</taxon>
        <taxon>Dikarya</taxon>
        <taxon>Ascomycota</taxon>
        <taxon>Pezizomycotina</taxon>
        <taxon>Lecanoromycetes</taxon>
        <taxon>OSLEUM clade</taxon>
        <taxon>Lecanoromycetidae</taxon>
        <taxon>Lecanorales</taxon>
        <taxon>Lecanorineae</taxon>
        <taxon>Parmeliaceae</taxon>
        <taxon>Alectoria</taxon>
    </lineage>
</organism>
<evidence type="ECO:0000313" key="1">
    <source>
        <dbReference type="EMBL" id="CAF9943554.1"/>
    </source>
</evidence>
<keyword evidence="2" id="KW-1185">Reference proteome</keyword>
<accession>A0A8H3JAB4</accession>
<comment type="caution">
    <text evidence="1">The sequence shown here is derived from an EMBL/GenBank/DDBJ whole genome shotgun (WGS) entry which is preliminary data.</text>
</comment>
<dbReference type="Proteomes" id="UP000664203">
    <property type="component" value="Unassembled WGS sequence"/>
</dbReference>
<name>A0A8H3JAB4_9LECA</name>
<reference evidence="1" key="1">
    <citation type="submission" date="2021-03" db="EMBL/GenBank/DDBJ databases">
        <authorList>
            <person name="Tagirdzhanova G."/>
        </authorList>
    </citation>
    <scope>NUCLEOTIDE SEQUENCE</scope>
</reference>
<dbReference type="EMBL" id="CAJPDR010001101">
    <property type="protein sequence ID" value="CAF9943554.1"/>
    <property type="molecule type" value="Genomic_DNA"/>
</dbReference>
<gene>
    <name evidence="1" type="ORF">ALECFALPRED_000651</name>
</gene>
<evidence type="ECO:0000313" key="2">
    <source>
        <dbReference type="Proteomes" id="UP000664203"/>
    </source>
</evidence>
<proteinExistence type="predicted"/>
<dbReference type="AlphaFoldDB" id="A0A8H3JAB4"/>